<comment type="catalytic activity">
    <reaction evidence="12 14">
        <text>hydrolysis of (1-&gt;4)-alpha-D-glucosidic linkage in 4-alpha-D-[(1-&gt;4)-alpha-D-glucanosyl]n trehalose to yield trehalose and (1-&gt;4)-alpha-D-glucan.</text>
        <dbReference type="EC" id="3.2.1.141"/>
    </reaction>
</comment>
<name>A0ABW5NI20_9SPHI</name>
<dbReference type="Gene3D" id="1.10.10.760">
    <property type="entry name" value="E-set domains of sugar-utilizing enzymes"/>
    <property type="match status" value="1"/>
</dbReference>
<dbReference type="PANTHER" id="PTHR43651:SF11">
    <property type="entry name" value="MALTO-OLIGOSYLTREHALOSE TREHALOHYDROLASE"/>
    <property type="match status" value="1"/>
</dbReference>
<evidence type="ECO:0000256" key="6">
    <source>
        <dbReference type="ARBA" id="ARBA00022490"/>
    </source>
</evidence>
<dbReference type="SUPFAM" id="SSF51445">
    <property type="entry name" value="(Trans)glycosidases"/>
    <property type="match status" value="1"/>
</dbReference>
<keyword evidence="6" id="KW-0963">Cytoplasm</keyword>
<keyword evidence="17" id="KW-1185">Reference proteome</keyword>
<dbReference type="InterPro" id="IPR017853">
    <property type="entry name" value="GH"/>
</dbReference>
<dbReference type="CDD" id="cd11325">
    <property type="entry name" value="AmyAc_GTHase"/>
    <property type="match status" value="1"/>
</dbReference>
<dbReference type="NCBIfam" id="TIGR02402">
    <property type="entry name" value="trehalose_TreZ"/>
    <property type="match status" value="1"/>
</dbReference>
<dbReference type="Pfam" id="PF02922">
    <property type="entry name" value="CBM_48"/>
    <property type="match status" value="1"/>
</dbReference>
<evidence type="ECO:0000256" key="11">
    <source>
        <dbReference type="ARBA" id="ARBA00033284"/>
    </source>
</evidence>
<dbReference type="EMBL" id="JBHUMA010000006">
    <property type="protein sequence ID" value="MFD2598776.1"/>
    <property type="molecule type" value="Genomic_DNA"/>
</dbReference>
<dbReference type="PIRSF" id="PIRSF006337">
    <property type="entry name" value="Trehalose_TreZ"/>
    <property type="match status" value="1"/>
</dbReference>
<comment type="similarity">
    <text evidence="3 14">Belongs to the glycosyl hydrolase 13 family.</text>
</comment>
<dbReference type="SMART" id="SM00642">
    <property type="entry name" value="Aamy"/>
    <property type="match status" value="1"/>
</dbReference>
<sequence>MNTPKRKYLGARLSKDGLHSTVWAPQAKSVVLQTIESNKQLPLAPSDYGYWEAHSTDIKAGERYMIVLDGKSYPDPVSYSQPNGVHEASELVDLDFAWSDEQYVSPSLKDFIIYELHVGTFSHSYDFNGVIAKFPYLKKLGVNAIEIMPLGQFPGERNWGYDGVFPFAVQSSYGGPKGFQQLVDAAHQHGIAVIVDVVYNHFGPEGNYAQQFGPYLTDKYGTPWGSAVNFDDAHCNGVRDFVLANVRMWFEDYHVDALRIDAAHALKDLGSTHILQEIREETDTWIKQQNKKHYLIIECDLNDRRYLDSTEKHGFGMDAQWVDEFHHALRIAAGEKPQGYYADFHGVKDLAKSFQDAYVYTGQYSKHREKFFGSDSTDLSGKHFVVFSQNHDQTGNRMLGERSSMLFSEDMQRLMALAVMASPFVPMLFMGEEWAASTPFQYFIDHSDEELIDAVRRGRKEEFKSFQSDEEAPDPQAVDTFADCVLKWEEQKETKHENMLNYYESLIAFRKSNSILRQVDRSALRVEHDEQKKLIILYYSFEEVTMIGVMNFSKHSQNIDLYSEHSWEKIWETCSPTWGGSTLLPDLFTKTLKLPAESGAFYQQLQ</sequence>
<accession>A0ABW5NI20</accession>
<gene>
    <name evidence="16" type="primary">treZ</name>
    <name evidence="16" type="ORF">ACFSQ3_07410</name>
</gene>
<evidence type="ECO:0000256" key="13">
    <source>
        <dbReference type="NCBIfam" id="TIGR02402"/>
    </source>
</evidence>
<comment type="subcellular location">
    <subcellularLocation>
        <location evidence="1">Cytoplasm</location>
    </subcellularLocation>
</comment>
<evidence type="ECO:0000256" key="1">
    <source>
        <dbReference type="ARBA" id="ARBA00004496"/>
    </source>
</evidence>
<dbReference type="InterPro" id="IPR004193">
    <property type="entry name" value="Glyco_hydro_13_N"/>
</dbReference>
<evidence type="ECO:0000256" key="4">
    <source>
        <dbReference type="ARBA" id="ARBA00012268"/>
    </source>
</evidence>
<evidence type="ECO:0000256" key="14">
    <source>
        <dbReference type="PIRNR" id="PIRNR006337"/>
    </source>
</evidence>
<dbReference type="Gene3D" id="2.60.40.10">
    <property type="entry name" value="Immunoglobulins"/>
    <property type="match status" value="1"/>
</dbReference>
<dbReference type="SUPFAM" id="SSF81296">
    <property type="entry name" value="E set domains"/>
    <property type="match status" value="1"/>
</dbReference>
<comment type="caution">
    <text evidence="16">The sequence shown here is derived from an EMBL/GenBank/DDBJ whole genome shotgun (WGS) entry which is preliminary data.</text>
</comment>
<dbReference type="CDD" id="cd02853">
    <property type="entry name" value="E_set_MTHase_like_N"/>
    <property type="match status" value="1"/>
</dbReference>
<keyword evidence="9 14" id="KW-0326">Glycosidase</keyword>
<evidence type="ECO:0000313" key="16">
    <source>
        <dbReference type="EMBL" id="MFD2598776.1"/>
    </source>
</evidence>
<evidence type="ECO:0000313" key="17">
    <source>
        <dbReference type="Proteomes" id="UP001597393"/>
    </source>
</evidence>
<dbReference type="EC" id="3.2.1.141" evidence="4 13"/>
<dbReference type="Proteomes" id="UP001597393">
    <property type="component" value="Unassembled WGS sequence"/>
</dbReference>
<evidence type="ECO:0000256" key="3">
    <source>
        <dbReference type="ARBA" id="ARBA00008061"/>
    </source>
</evidence>
<organism evidence="16 17">
    <name type="scientific">Sphingobacterium corticis</name>
    <dbReference type="NCBI Taxonomy" id="1812823"/>
    <lineage>
        <taxon>Bacteria</taxon>
        <taxon>Pseudomonadati</taxon>
        <taxon>Bacteroidota</taxon>
        <taxon>Sphingobacteriia</taxon>
        <taxon>Sphingobacteriales</taxon>
        <taxon>Sphingobacteriaceae</taxon>
        <taxon>Sphingobacterium</taxon>
    </lineage>
</organism>
<evidence type="ECO:0000256" key="10">
    <source>
        <dbReference type="ARBA" id="ARBA00032057"/>
    </source>
</evidence>
<reference evidence="17" key="1">
    <citation type="journal article" date="2019" name="Int. J. Syst. Evol. Microbiol.">
        <title>The Global Catalogue of Microorganisms (GCM) 10K type strain sequencing project: providing services to taxonomists for standard genome sequencing and annotation.</title>
        <authorList>
            <consortium name="The Broad Institute Genomics Platform"/>
            <consortium name="The Broad Institute Genome Sequencing Center for Infectious Disease"/>
            <person name="Wu L."/>
            <person name="Ma J."/>
        </authorList>
    </citation>
    <scope>NUCLEOTIDE SEQUENCE [LARGE SCALE GENOMIC DNA]</scope>
    <source>
        <strain evidence="17">KCTC 42248</strain>
    </source>
</reference>
<dbReference type="Gene3D" id="3.20.20.80">
    <property type="entry name" value="Glycosidases"/>
    <property type="match status" value="1"/>
</dbReference>
<keyword evidence="8" id="KW-0119">Carbohydrate metabolism</keyword>
<dbReference type="InterPro" id="IPR013783">
    <property type="entry name" value="Ig-like_fold"/>
</dbReference>
<feature type="domain" description="Glycosyl hydrolase family 13 catalytic" evidence="15">
    <location>
        <begin position="115"/>
        <end position="510"/>
    </location>
</feature>
<evidence type="ECO:0000256" key="9">
    <source>
        <dbReference type="ARBA" id="ARBA00023295"/>
    </source>
</evidence>
<dbReference type="InterPro" id="IPR006047">
    <property type="entry name" value="GH13_cat_dom"/>
</dbReference>
<evidence type="ECO:0000256" key="12">
    <source>
        <dbReference type="ARBA" id="ARBA00034013"/>
    </source>
</evidence>
<proteinExistence type="inferred from homology"/>
<evidence type="ECO:0000256" key="8">
    <source>
        <dbReference type="ARBA" id="ARBA00023277"/>
    </source>
</evidence>
<dbReference type="RefSeq" id="WP_380868906.1">
    <property type="nucleotide sequence ID" value="NZ_JBHUMA010000006.1"/>
</dbReference>
<dbReference type="InterPro" id="IPR014756">
    <property type="entry name" value="Ig_E-set"/>
</dbReference>
<dbReference type="InterPro" id="IPR012768">
    <property type="entry name" value="Trehalose_TreZ"/>
</dbReference>
<dbReference type="Pfam" id="PF00128">
    <property type="entry name" value="Alpha-amylase"/>
    <property type="match status" value="1"/>
</dbReference>
<evidence type="ECO:0000256" key="5">
    <source>
        <dbReference type="ARBA" id="ARBA00015938"/>
    </source>
</evidence>
<evidence type="ECO:0000259" key="15">
    <source>
        <dbReference type="SMART" id="SM00642"/>
    </source>
</evidence>
<dbReference type="GO" id="GO:0033942">
    <property type="term" value="F:4-alpha-D-(1-&gt;4)-alpha-D-glucanotrehalose trehalohydrolase activity"/>
    <property type="evidence" value="ECO:0007669"/>
    <property type="project" value="UniProtKB-EC"/>
</dbReference>
<evidence type="ECO:0000256" key="7">
    <source>
        <dbReference type="ARBA" id="ARBA00022801"/>
    </source>
</evidence>
<keyword evidence="7 14" id="KW-0378">Hydrolase</keyword>
<comment type="pathway">
    <text evidence="2 14">Glycan biosynthesis; trehalose biosynthesis.</text>
</comment>
<protein>
    <recommendedName>
        <fullName evidence="5 13">Malto-oligosyltrehalose trehalohydrolase</fullName>
        <shortName evidence="14">MTHase</shortName>
        <ecNumber evidence="4 13">3.2.1.141</ecNumber>
    </recommendedName>
    <alternativeName>
        <fullName evidence="11 14">4-alpha-D-((1-&gt;4)-alpha-D-glucano)trehalose trehalohydrolase</fullName>
    </alternativeName>
    <alternativeName>
        <fullName evidence="10 14">Maltooligosyl trehalose trehalohydrolase</fullName>
    </alternativeName>
</protein>
<dbReference type="PANTHER" id="PTHR43651">
    <property type="entry name" value="1,4-ALPHA-GLUCAN-BRANCHING ENZYME"/>
    <property type="match status" value="1"/>
</dbReference>
<dbReference type="InterPro" id="IPR044901">
    <property type="entry name" value="Trehalose_TreZ_E-set_sf"/>
</dbReference>
<evidence type="ECO:0000256" key="2">
    <source>
        <dbReference type="ARBA" id="ARBA00005199"/>
    </source>
</evidence>